<proteinExistence type="predicted"/>
<dbReference type="AlphaFoldDB" id="A0A5J4TZ91"/>
<feature type="compositionally biased region" description="Basic and acidic residues" evidence="1">
    <location>
        <begin position="18"/>
        <end position="30"/>
    </location>
</feature>
<name>A0A5J4TZ91_9EUKA</name>
<feature type="region of interest" description="Disordered" evidence="1">
    <location>
        <begin position="1"/>
        <end position="43"/>
    </location>
</feature>
<dbReference type="EMBL" id="SNRW01022703">
    <property type="protein sequence ID" value="KAA6363597.1"/>
    <property type="molecule type" value="Genomic_DNA"/>
</dbReference>
<gene>
    <name evidence="2" type="ORF">EZS28_040878</name>
</gene>
<sequence>MSIHIGLDKSKSPPAPSDRTDSKGPQKTEEITISSSLPPSQLEQRQISINISSSEQSNRPGALRQNTN</sequence>
<protein>
    <submittedName>
        <fullName evidence="2">Uncharacterized protein</fullName>
    </submittedName>
</protein>
<feature type="compositionally biased region" description="Basic and acidic residues" evidence="1">
    <location>
        <begin position="1"/>
        <end position="11"/>
    </location>
</feature>
<evidence type="ECO:0000313" key="2">
    <source>
        <dbReference type="EMBL" id="KAA6363597.1"/>
    </source>
</evidence>
<dbReference type="Proteomes" id="UP000324800">
    <property type="component" value="Unassembled WGS sequence"/>
</dbReference>
<evidence type="ECO:0000256" key="1">
    <source>
        <dbReference type="SAM" id="MobiDB-lite"/>
    </source>
</evidence>
<accession>A0A5J4TZ91</accession>
<comment type="caution">
    <text evidence="2">The sequence shown here is derived from an EMBL/GenBank/DDBJ whole genome shotgun (WGS) entry which is preliminary data.</text>
</comment>
<feature type="compositionally biased region" description="Polar residues" evidence="1">
    <location>
        <begin position="31"/>
        <end position="42"/>
    </location>
</feature>
<organism evidence="2 3">
    <name type="scientific">Streblomastix strix</name>
    <dbReference type="NCBI Taxonomy" id="222440"/>
    <lineage>
        <taxon>Eukaryota</taxon>
        <taxon>Metamonada</taxon>
        <taxon>Preaxostyla</taxon>
        <taxon>Oxymonadida</taxon>
        <taxon>Streblomastigidae</taxon>
        <taxon>Streblomastix</taxon>
    </lineage>
</organism>
<reference evidence="2 3" key="1">
    <citation type="submission" date="2019-03" db="EMBL/GenBank/DDBJ databases">
        <title>Single cell metagenomics reveals metabolic interactions within the superorganism composed of flagellate Streblomastix strix and complex community of Bacteroidetes bacteria on its surface.</title>
        <authorList>
            <person name="Treitli S.C."/>
            <person name="Kolisko M."/>
            <person name="Husnik F."/>
            <person name="Keeling P."/>
            <person name="Hampl V."/>
        </authorList>
    </citation>
    <scope>NUCLEOTIDE SEQUENCE [LARGE SCALE GENOMIC DNA]</scope>
    <source>
        <strain evidence="2">ST1C</strain>
    </source>
</reference>
<evidence type="ECO:0000313" key="3">
    <source>
        <dbReference type="Proteomes" id="UP000324800"/>
    </source>
</evidence>